<dbReference type="InterPro" id="IPR028269">
    <property type="entry name" value="AP4E1_C"/>
</dbReference>
<comment type="caution">
    <text evidence="3">The sequence shown here is derived from an EMBL/GenBank/DDBJ whole genome shotgun (WGS) entry which is preliminary data.</text>
</comment>
<feature type="compositionally biased region" description="Polar residues" evidence="1">
    <location>
        <begin position="249"/>
        <end position="262"/>
    </location>
</feature>
<evidence type="ECO:0000256" key="1">
    <source>
        <dbReference type="SAM" id="MobiDB-lite"/>
    </source>
</evidence>
<feature type="compositionally biased region" description="Polar residues" evidence="1">
    <location>
        <begin position="214"/>
        <end position="225"/>
    </location>
</feature>
<feature type="compositionally biased region" description="Polar residues" evidence="1">
    <location>
        <begin position="284"/>
        <end position="305"/>
    </location>
</feature>
<organism evidence="3 4">
    <name type="scientific">Basidiobolus meristosporus CBS 931.73</name>
    <dbReference type="NCBI Taxonomy" id="1314790"/>
    <lineage>
        <taxon>Eukaryota</taxon>
        <taxon>Fungi</taxon>
        <taxon>Fungi incertae sedis</taxon>
        <taxon>Zoopagomycota</taxon>
        <taxon>Entomophthoromycotina</taxon>
        <taxon>Basidiobolomycetes</taxon>
        <taxon>Basidiobolales</taxon>
        <taxon>Basidiobolaceae</taxon>
        <taxon>Basidiobolus</taxon>
    </lineage>
</organism>
<name>A0A1Y1ZBU0_9FUNG</name>
<feature type="region of interest" description="Disordered" evidence="1">
    <location>
        <begin position="214"/>
        <end position="321"/>
    </location>
</feature>
<dbReference type="EMBL" id="MCFE01000006">
    <property type="protein sequence ID" value="ORY07738.1"/>
    <property type="molecule type" value="Genomic_DNA"/>
</dbReference>
<dbReference type="Proteomes" id="UP000193498">
    <property type="component" value="Unassembled WGS sequence"/>
</dbReference>
<proteinExistence type="predicted"/>
<evidence type="ECO:0000313" key="4">
    <source>
        <dbReference type="Proteomes" id="UP000193498"/>
    </source>
</evidence>
<feature type="compositionally biased region" description="Basic and acidic residues" evidence="1">
    <location>
        <begin position="307"/>
        <end position="321"/>
    </location>
</feature>
<reference evidence="3 4" key="1">
    <citation type="submission" date="2016-07" db="EMBL/GenBank/DDBJ databases">
        <title>Pervasive Adenine N6-methylation of Active Genes in Fungi.</title>
        <authorList>
            <consortium name="DOE Joint Genome Institute"/>
            <person name="Mondo S.J."/>
            <person name="Dannebaum R.O."/>
            <person name="Kuo R.C."/>
            <person name="Labutti K."/>
            <person name="Haridas S."/>
            <person name="Kuo A."/>
            <person name="Salamov A."/>
            <person name="Ahrendt S.R."/>
            <person name="Lipzen A."/>
            <person name="Sullivan W."/>
            <person name="Andreopoulos W.B."/>
            <person name="Clum A."/>
            <person name="Lindquist E."/>
            <person name="Daum C."/>
            <person name="Ramamoorthy G.K."/>
            <person name="Gryganskyi A."/>
            <person name="Culley D."/>
            <person name="Magnuson J.K."/>
            <person name="James T.Y."/>
            <person name="O'Malley M.A."/>
            <person name="Stajich J.E."/>
            <person name="Spatafora J.W."/>
            <person name="Visel A."/>
            <person name="Grigoriev I.V."/>
        </authorList>
    </citation>
    <scope>NUCLEOTIDE SEQUENCE [LARGE SCALE GENOMIC DNA]</scope>
    <source>
        <strain evidence="3 4">CBS 931.73</strain>
    </source>
</reference>
<dbReference type="AlphaFoldDB" id="A0A1Y1ZBU0"/>
<evidence type="ECO:0000259" key="2">
    <source>
        <dbReference type="Pfam" id="PF14807"/>
    </source>
</evidence>
<sequence>MTDRPSLEDAFVSQLLEQLANVANQDVVLSSSLIRVIAWAFGEWFLLASDQASIIQQLFELLKKSLDSVTQVCIHNALTKILSQTEVVPDSFIDELDNLKQNQKYPYNWICNELDLLCTKPKLLHDALCSDDGQIDIKQIQIDEHLSFLDEFVAEAIADGAPSYDSAKCGSWLKIPDAKNSSIKYHAYEQPEFSDLRDRDFKYGINSPTLNSLSKTSLHSGFESTRVSEDMPEPSRSFSMPEAAKRNQQRNGDVSTDRSFSLPNPHYDSRKSSATFPGHHSPHSLYNESHSSPTHLRSVSQSMYMSSRERRPTQERGHDLRASLPNVLETKGGTIIRHDLGNSGIIEDQIGPGYHTYQSGALTVHLRKTHQPDLVTIELTLQNVSEIDIVKFQGKAEYESEQLSSQWEIRSDVDESEITSGPEVEIPLIKSFGTVSLHLGISISSEIDFSPISVELIATYLEQTGATHVFQTECDLLVTDFLRPWKITLKEFNSHWDENNAEVKKHLPFDKSTTFQEIAQKMANFDGTQSSDRRLHLIEITDERVSVAGQTINQRHYCLIRFQRTSYLPEHLIEMRVRSSRPTLAKLVARDCKPLLS</sequence>
<accession>A0A1Y1ZBU0</accession>
<evidence type="ECO:0000313" key="3">
    <source>
        <dbReference type="EMBL" id="ORY07738.1"/>
    </source>
</evidence>
<dbReference type="Pfam" id="PF14807">
    <property type="entry name" value="AP4E_app_platf"/>
    <property type="match status" value="1"/>
</dbReference>
<feature type="domain" description="AP-4 complex subunit epsilon-1 C-terminal" evidence="2">
    <location>
        <begin position="484"/>
        <end position="593"/>
    </location>
</feature>
<dbReference type="InParanoid" id="A0A1Y1ZBU0"/>
<dbReference type="OrthoDB" id="29308at2759"/>
<keyword evidence="4" id="KW-1185">Reference proteome</keyword>
<protein>
    <recommendedName>
        <fullName evidence="2">AP-4 complex subunit epsilon-1 C-terminal domain-containing protein</fullName>
    </recommendedName>
</protein>
<dbReference type="STRING" id="1314790.A0A1Y1ZBU0"/>
<gene>
    <name evidence="3" type="ORF">K493DRAFT_332651</name>
</gene>